<reference evidence="3" key="1">
    <citation type="submission" date="2014-09" db="EMBL/GenBank/DDBJ databases">
        <authorList>
            <person name="Magalhaes I.L.F."/>
            <person name="Oliveira U."/>
            <person name="Santos F.R."/>
            <person name="Vidigal T.H.D.A."/>
            <person name="Brescovit A.D."/>
            <person name="Santos A.J."/>
        </authorList>
    </citation>
    <scope>NUCLEOTIDE SEQUENCE</scope>
    <source>
        <tissue evidence="3">Shoot tissue taken approximately 20 cm above the soil surface</tissue>
    </source>
</reference>
<organism evidence="3">
    <name type="scientific">Arundo donax</name>
    <name type="common">Giant reed</name>
    <name type="synonym">Donax arundinaceus</name>
    <dbReference type="NCBI Taxonomy" id="35708"/>
    <lineage>
        <taxon>Eukaryota</taxon>
        <taxon>Viridiplantae</taxon>
        <taxon>Streptophyta</taxon>
        <taxon>Embryophyta</taxon>
        <taxon>Tracheophyta</taxon>
        <taxon>Spermatophyta</taxon>
        <taxon>Magnoliopsida</taxon>
        <taxon>Liliopsida</taxon>
        <taxon>Poales</taxon>
        <taxon>Poaceae</taxon>
        <taxon>PACMAD clade</taxon>
        <taxon>Arundinoideae</taxon>
        <taxon>Arundineae</taxon>
        <taxon>Arundo</taxon>
    </lineage>
</organism>
<keyword evidence="2" id="KW-1133">Transmembrane helix</keyword>
<reference evidence="3" key="2">
    <citation type="journal article" date="2015" name="Data Brief">
        <title>Shoot transcriptome of the giant reed, Arundo donax.</title>
        <authorList>
            <person name="Barrero R.A."/>
            <person name="Guerrero F.D."/>
            <person name="Moolhuijzen P."/>
            <person name="Goolsby J.A."/>
            <person name="Tidwell J."/>
            <person name="Bellgard S.E."/>
            <person name="Bellgard M.I."/>
        </authorList>
    </citation>
    <scope>NUCLEOTIDE SEQUENCE</scope>
    <source>
        <tissue evidence="3">Shoot tissue taken approximately 20 cm above the soil surface</tissue>
    </source>
</reference>
<evidence type="ECO:0000256" key="2">
    <source>
        <dbReference type="SAM" id="Phobius"/>
    </source>
</evidence>
<keyword evidence="2" id="KW-0472">Membrane</keyword>
<sequence>MNREGQFFRDAQIGRDDQREFNRGPMMNSGRGVGDGSRNYDREGFRGGSGNPNWNDNRGFAGNNKRRADAREGAYLEMYLRNKLRKEQSERSLIFHKRISEMLLLSGVKLNMGVLELEIVIFIAIIAMI</sequence>
<protein>
    <submittedName>
        <fullName evidence="3">Uncharacterized protein</fullName>
    </submittedName>
</protein>
<feature type="transmembrane region" description="Helical" evidence="2">
    <location>
        <begin position="103"/>
        <end position="128"/>
    </location>
</feature>
<feature type="region of interest" description="Disordered" evidence="1">
    <location>
        <begin position="1"/>
        <end position="65"/>
    </location>
</feature>
<name>A0A0A9C6T2_ARUDO</name>
<dbReference type="EMBL" id="GBRH01230663">
    <property type="protein sequence ID" value="JAD67232.1"/>
    <property type="molecule type" value="Transcribed_RNA"/>
</dbReference>
<proteinExistence type="predicted"/>
<accession>A0A0A9C6T2</accession>
<keyword evidence="2" id="KW-0812">Transmembrane</keyword>
<dbReference type="AlphaFoldDB" id="A0A0A9C6T2"/>
<evidence type="ECO:0000256" key="1">
    <source>
        <dbReference type="SAM" id="MobiDB-lite"/>
    </source>
</evidence>
<feature type="compositionally biased region" description="Basic and acidic residues" evidence="1">
    <location>
        <begin position="1"/>
        <end position="22"/>
    </location>
</feature>
<evidence type="ECO:0000313" key="3">
    <source>
        <dbReference type="EMBL" id="JAD67232.1"/>
    </source>
</evidence>